<dbReference type="InterPro" id="IPR011257">
    <property type="entry name" value="DNA_glycosylase"/>
</dbReference>
<dbReference type="PANTHER" id="PTHR43003:SF6">
    <property type="entry name" value="DNA GLYCOSYLASE"/>
    <property type="match status" value="1"/>
</dbReference>
<protein>
    <submittedName>
        <fullName evidence="3">3-methyladenine DNA glycosylase/8-oxoguanine DNA glycosylase</fullName>
    </submittedName>
</protein>
<dbReference type="GO" id="GO:0032993">
    <property type="term" value="C:protein-DNA complex"/>
    <property type="evidence" value="ECO:0007669"/>
    <property type="project" value="TreeGrafter"/>
</dbReference>
<gene>
    <name evidence="3" type="ORF">SAMN04489742_3103</name>
</gene>
<dbReference type="GO" id="GO:0008725">
    <property type="term" value="F:DNA-3-methyladenine glycosylase activity"/>
    <property type="evidence" value="ECO:0007669"/>
    <property type="project" value="TreeGrafter"/>
</dbReference>
<dbReference type="SUPFAM" id="SSF48150">
    <property type="entry name" value="DNA-glycosylase"/>
    <property type="match status" value="1"/>
</dbReference>
<dbReference type="PANTHER" id="PTHR43003">
    <property type="entry name" value="DNA-3-METHYLADENINE GLYCOSYLASE"/>
    <property type="match status" value="1"/>
</dbReference>
<evidence type="ECO:0000256" key="1">
    <source>
        <dbReference type="ARBA" id="ARBA00022763"/>
    </source>
</evidence>
<dbReference type="GO" id="GO:0006285">
    <property type="term" value="P:base-excision repair, AP site formation"/>
    <property type="evidence" value="ECO:0007669"/>
    <property type="project" value="TreeGrafter"/>
</dbReference>
<dbReference type="GO" id="GO:0043916">
    <property type="term" value="F:DNA-7-methylguanine glycosylase activity"/>
    <property type="evidence" value="ECO:0007669"/>
    <property type="project" value="TreeGrafter"/>
</dbReference>
<proteinExistence type="predicted"/>
<dbReference type="RefSeq" id="WP_074701217.1">
    <property type="nucleotide sequence ID" value="NZ_CP018863.1"/>
</dbReference>
<keyword evidence="2" id="KW-0234">DNA repair</keyword>
<dbReference type="GO" id="GO:0005737">
    <property type="term" value="C:cytoplasm"/>
    <property type="evidence" value="ECO:0007669"/>
    <property type="project" value="TreeGrafter"/>
</dbReference>
<accession>A0A1H1EVF1</accession>
<dbReference type="GO" id="GO:0006307">
    <property type="term" value="P:DNA alkylation repair"/>
    <property type="evidence" value="ECO:0007669"/>
    <property type="project" value="TreeGrafter"/>
</dbReference>
<dbReference type="AlphaFoldDB" id="A0A1H1EVF1"/>
<dbReference type="Gene3D" id="1.10.340.30">
    <property type="entry name" value="Hypothetical protein, domain 2"/>
    <property type="match status" value="1"/>
</dbReference>
<dbReference type="STRING" id="37928.SAMN04489742_3103"/>
<dbReference type="InterPro" id="IPR051912">
    <property type="entry name" value="Alkylbase_DNA_Glycosylase/TA"/>
</dbReference>
<dbReference type="GO" id="GO:0032131">
    <property type="term" value="F:alkylated DNA binding"/>
    <property type="evidence" value="ECO:0007669"/>
    <property type="project" value="TreeGrafter"/>
</dbReference>
<dbReference type="Proteomes" id="UP000181917">
    <property type="component" value="Unassembled WGS sequence"/>
</dbReference>
<organism evidence="3 4">
    <name type="scientific">Crystallibacter crystallopoietes</name>
    <dbReference type="NCBI Taxonomy" id="37928"/>
    <lineage>
        <taxon>Bacteria</taxon>
        <taxon>Bacillati</taxon>
        <taxon>Actinomycetota</taxon>
        <taxon>Actinomycetes</taxon>
        <taxon>Micrococcales</taxon>
        <taxon>Micrococcaceae</taxon>
        <taxon>Crystallibacter</taxon>
    </lineage>
</organism>
<keyword evidence="1" id="KW-0227">DNA damage</keyword>
<name>A0A1H1EVF1_9MICC</name>
<dbReference type="KEGG" id="acry:AC20117_01960"/>
<dbReference type="EMBL" id="FNKH01000002">
    <property type="protein sequence ID" value="SDQ92504.1"/>
    <property type="molecule type" value="Genomic_DNA"/>
</dbReference>
<evidence type="ECO:0000313" key="4">
    <source>
        <dbReference type="Proteomes" id="UP000181917"/>
    </source>
</evidence>
<evidence type="ECO:0000256" key="2">
    <source>
        <dbReference type="ARBA" id="ARBA00023204"/>
    </source>
</evidence>
<sequence>MPSTFAATAAPTADAAATVELPAGYDLPGTLGIIPRGKQDPTFQTTHDGAWLAFTTAQGPVTLRLTSEDAGPNGGADPAVIRALAWGPGAEAALPGLPALLGADDDWTAFDQTAFHATLPKLVTEPRRRHRGLRLPSTGRILDALVPVVLEQKITTIEARYSWRYLVSKYGTPAPGPAPAGLKVAPSAEQWRRVPSWDWHRAGVDAKRSATILRACKVASGLERLAALSPGPELAAKLCSIPGIGPWSAAEIAQRTHGDPDSISIGDFHLAAFVGYALTGRKTDDAGMLALLEPWRGHRQRVVRMLYLSGFRKPAFGPRLAPQDHRFH</sequence>
<keyword evidence="4" id="KW-1185">Reference proteome</keyword>
<reference evidence="3 4" key="1">
    <citation type="submission" date="2016-10" db="EMBL/GenBank/DDBJ databases">
        <authorList>
            <person name="de Groot N.N."/>
        </authorList>
    </citation>
    <scope>NUCLEOTIDE SEQUENCE [LARGE SCALE GENOMIC DNA]</scope>
    <source>
        <strain evidence="3 4">DSM 20117</strain>
    </source>
</reference>
<dbReference type="OrthoDB" id="5501430at2"/>
<evidence type="ECO:0000313" key="3">
    <source>
        <dbReference type="EMBL" id="SDQ92504.1"/>
    </source>
</evidence>